<dbReference type="Proteomes" id="UP000681722">
    <property type="component" value="Unassembled WGS sequence"/>
</dbReference>
<protein>
    <submittedName>
        <fullName evidence="1">Uncharacterized protein</fullName>
    </submittedName>
</protein>
<dbReference type="AlphaFoldDB" id="A0A8S2YU83"/>
<sequence length="231" mass="25782">MIVMSQYSNKCAQCGGDHLSTALVCNINQQYREEVNEAVNQAIDNGILKATIVNNRLVPPNINNLNDYPMLNKIRPAPWSNVYTTTNNNNKVNNDTSLTLNNNSQQRQVLTTSLEDLEDKCRSVAKDTDKKIDSMCNLLMQVIPALASLFESLIINVIGPMIVNDNDKQQKLKECQQKFKGIIDPILVITKKFVVNNANVQEDVNNSYNQALTVTSDESMSGDQTNMSTPQ</sequence>
<reference evidence="1" key="1">
    <citation type="submission" date="2021-02" db="EMBL/GenBank/DDBJ databases">
        <authorList>
            <person name="Nowell W R."/>
        </authorList>
    </citation>
    <scope>NUCLEOTIDE SEQUENCE</scope>
</reference>
<feature type="non-terminal residue" evidence="1">
    <location>
        <position position="1"/>
    </location>
</feature>
<name>A0A8S2YU83_9BILA</name>
<accession>A0A8S2YU83</accession>
<dbReference type="EMBL" id="CAJOBC010123972">
    <property type="protein sequence ID" value="CAF4586659.1"/>
    <property type="molecule type" value="Genomic_DNA"/>
</dbReference>
<evidence type="ECO:0000313" key="2">
    <source>
        <dbReference type="Proteomes" id="UP000681722"/>
    </source>
</evidence>
<evidence type="ECO:0000313" key="1">
    <source>
        <dbReference type="EMBL" id="CAF4586659.1"/>
    </source>
</evidence>
<organism evidence="1 2">
    <name type="scientific">Didymodactylos carnosus</name>
    <dbReference type="NCBI Taxonomy" id="1234261"/>
    <lineage>
        <taxon>Eukaryota</taxon>
        <taxon>Metazoa</taxon>
        <taxon>Spiralia</taxon>
        <taxon>Gnathifera</taxon>
        <taxon>Rotifera</taxon>
        <taxon>Eurotatoria</taxon>
        <taxon>Bdelloidea</taxon>
        <taxon>Philodinida</taxon>
        <taxon>Philodinidae</taxon>
        <taxon>Didymodactylos</taxon>
    </lineage>
</organism>
<gene>
    <name evidence="1" type="ORF">SRO942_LOCUS48339</name>
</gene>
<comment type="caution">
    <text evidence="1">The sequence shown here is derived from an EMBL/GenBank/DDBJ whole genome shotgun (WGS) entry which is preliminary data.</text>
</comment>
<proteinExistence type="predicted"/>